<organism evidence="1 2">
    <name type="scientific">Clostridium brassicae</name>
    <dbReference type="NCBI Taxonomy" id="2999072"/>
    <lineage>
        <taxon>Bacteria</taxon>
        <taxon>Bacillati</taxon>
        <taxon>Bacillota</taxon>
        <taxon>Clostridia</taxon>
        <taxon>Eubacteriales</taxon>
        <taxon>Clostridiaceae</taxon>
        <taxon>Clostridium</taxon>
    </lineage>
</organism>
<dbReference type="InterPro" id="IPR036480">
    <property type="entry name" value="CarbP_synth_ssu_N_sf"/>
</dbReference>
<keyword evidence="2" id="KW-1185">Reference proteome</keyword>
<proteinExistence type="predicted"/>
<gene>
    <name evidence="1" type="ORF">OW729_01470</name>
</gene>
<evidence type="ECO:0000313" key="2">
    <source>
        <dbReference type="Proteomes" id="UP001144612"/>
    </source>
</evidence>
<name>A0ABT4D4Q0_9CLOT</name>
<accession>A0ABT4D4Q0</accession>
<dbReference type="Proteomes" id="UP001144612">
    <property type="component" value="Unassembled WGS sequence"/>
</dbReference>
<comment type="caution">
    <text evidence="1">The sequence shown here is derived from an EMBL/GenBank/DDBJ whole genome shotgun (WGS) entry which is preliminary data.</text>
</comment>
<evidence type="ECO:0000313" key="1">
    <source>
        <dbReference type="EMBL" id="MCY6957268.1"/>
    </source>
</evidence>
<dbReference type="EMBL" id="JAPQFJ010000001">
    <property type="protein sequence ID" value="MCY6957268.1"/>
    <property type="molecule type" value="Genomic_DNA"/>
</dbReference>
<evidence type="ECO:0008006" key="3">
    <source>
        <dbReference type="Google" id="ProtNLM"/>
    </source>
</evidence>
<dbReference type="SUPFAM" id="SSF52021">
    <property type="entry name" value="Carbamoyl phosphate synthetase, small subunit N-terminal domain"/>
    <property type="match status" value="1"/>
</dbReference>
<sequence length="106" mass="11879">MGYLLLQDGSLFQGKIIGEEKNLLGEMLLKDENSITIQCPTIHNESSTISNSNNITDYIKLSDTDFQFLKQKIKNTNVVIGKIVTDSLPIDFHLYDLKTCVTLGLN</sequence>
<reference evidence="1" key="1">
    <citation type="submission" date="2022-12" db="EMBL/GenBank/DDBJ databases">
        <title>Clostridium sp. nov., isolated from industrial wastewater.</title>
        <authorList>
            <person name="Jiayan W."/>
        </authorList>
    </citation>
    <scope>NUCLEOTIDE SEQUENCE</scope>
    <source>
        <strain evidence="1">ZC22-4</strain>
    </source>
</reference>
<protein>
    <recommendedName>
        <fullName evidence="3">Carbamoyl-phosphate synthase small subunit N-terminal domain-containing protein</fullName>
    </recommendedName>
</protein>
<dbReference type="RefSeq" id="WP_268059623.1">
    <property type="nucleotide sequence ID" value="NZ_JAPQFJ010000001.1"/>
</dbReference>